<name>A0A830HEQ3_9CHLO</name>
<feature type="transmembrane region" description="Helical" evidence="1">
    <location>
        <begin position="15"/>
        <end position="37"/>
    </location>
</feature>
<comment type="caution">
    <text evidence="2">The sequence shown here is derived from an EMBL/GenBank/DDBJ whole genome shotgun (WGS) entry which is preliminary data.</text>
</comment>
<keyword evidence="1" id="KW-0472">Membrane</keyword>
<keyword evidence="1" id="KW-1133">Transmembrane helix</keyword>
<keyword evidence="3" id="KW-1185">Reference proteome</keyword>
<dbReference type="EMBL" id="BNJQ01000010">
    <property type="protein sequence ID" value="GHP05485.1"/>
    <property type="molecule type" value="Genomic_DNA"/>
</dbReference>
<reference evidence="2" key="1">
    <citation type="submission" date="2020-10" db="EMBL/GenBank/DDBJ databases">
        <title>Unveiling of a novel bifunctional photoreceptor, Dualchrome1, isolated from a cosmopolitan green alga.</title>
        <authorList>
            <person name="Suzuki S."/>
            <person name="Kawachi M."/>
        </authorList>
    </citation>
    <scope>NUCLEOTIDE SEQUENCE</scope>
    <source>
        <strain evidence="2">NIES 2893</strain>
    </source>
</reference>
<dbReference type="Proteomes" id="UP000660262">
    <property type="component" value="Unassembled WGS sequence"/>
</dbReference>
<gene>
    <name evidence="2" type="ORF">PPROV_000423500</name>
</gene>
<keyword evidence="1" id="KW-0812">Transmembrane</keyword>
<evidence type="ECO:0000313" key="2">
    <source>
        <dbReference type="EMBL" id="GHP05485.1"/>
    </source>
</evidence>
<evidence type="ECO:0000313" key="3">
    <source>
        <dbReference type="Proteomes" id="UP000660262"/>
    </source>
</evidence>
<feature type="transmembrane region" description="Helical" evidence="1">
    <location>
        <begin position="58"/>
        <end position="77"/>
    </location>
</feature>
<evidence type="ECO:0000256" key="1">
    <source>
        <dbReference type="SAM" id="Phobius"/>
    </source>
</evidence>
<accession>A0A830HEQ3</accession>
<sequence length="109" mass="12570">MATTLLKLLSLPFRIVWAVVYFILQIPFAIANVFFFVTSRFFGLIFTLALKWPLKTFWYLRVVTIPVLLITIAYGWIVENKPELAKRIGLKSLRLESSAASEESTKKDE</sequence>
<protein>
    <submittedName>
        <fullName evidence="2">Uncharacterized protein</fullName>
    </submittedName>
</protein>
<dbReference type="AlphaFoldDB" id="A0A830HEQ3"/>
<organism evidence="2 3">
    <name type="scientific">Pycnococcus provasolii</name>
    <dbReference type="NCBI Taxonomy" id="41880"/>
    <lineage>
        <taxon>Eukaryota</taxon>
        <taxon>Viridiplantae</taxon>
        <taxon>Chlorophyta</taxon>
        <taxon>Pseudoscourfieldiophyceae</taxon>
        <taxon>Pseudoscourfieldiales</taxon>
        <taxon>Pycnococcaceae</taxon>
        <taxon>Pycnococcus</taxon>
    </lineage>
</organism>
<proteinExistence type="predicted"/>